<feature type="region of interest" description="Disordered" evidence="1">
    <location>
        <begin position="49"/>
        <end position="75"/>
    </location>
</feature>
<evidence type="ECO:0000313" key="3">
    <source>
        <dbReference type="Proteomes" id="UP000245768"/>
    </source>
</evidence>
<dbReference type="Proteomes" id="UP000245768">
    <property type="component" value="Unassembled WGS sequence"/>
</dbReference>
<dbReference type="OrthoDB" id="2536675at2759"/>
<feature type="region of interest" description="Disordered" evidence="1">
    <location>
        <begin position="180"/>
        <end position="200"/>
    </location>
</feature>
<dbReference type="GeneID" id="37046654"/>
<evidence type="ECO:0000256" key="1">
    <source>
        <dbReference type="SAM" id="MobiDB-lite"/>
    </source>
</evidence>
<dbReference type="EMBL" id="KZ819634">
    <property type="protein sequence ID" value="PWN94268.1"/>
    <property type="molecule type" value="Genomic_DNA"/>
</dbReference>
<evidence type="ECO:0008006" key="4">
    <source>
        <dbReference type="Google" id="ProtNLM"/>
    </source>
</evidence>
<sequence>MGVTAAAHLPHVTSSSYPSLQAHLQAAHQAVRVSSWSLSIRLLRSTLDDDKSRRGQVEGEGENGASQTPEQGAARRTKLMYQVTISDFPNDVFVLVEDPERPTRATLLNEARSSHAGLLAKNGGVGLNTEIPNAPVVGEDGKAEVKDEAATAAVKAAPEAENGASGEIVVVGDQPSDVEMSDAPVQGMSKEENGTATEPTPTTRFTLFAAASSFPMLLTSLNLPPALGAPSLGDGVSSTSPSAGPGAWMQRGAALVVEGATWELPSMEGSLASENRGEWKIRLGLVMHGGTRSAGALLEAEYLPLNALPPTSPLLTSQLRSIFPAYLLAPTNSAGVVPSDTLSATQPSADLWSEVVVPPEGEAQELPNSQRKDPGWIGTERGRRLAFMYINLLRAQGII</sequence>
<organism evidence="2 3">
    <name type="scientific">Acaromyces ingoldii</name>
    <dbReference type="NCBI Taxonomy" id="215250"/>
    <lineage>
        <taxon>Eukaryota</taxon>
        <taxon>Fungi</taxon>
        <taxon>Dikarya</taxon>
        <taxon>Basidiomycota</taxon>
        <taxon>Ustilaginomycotina</taxon>
        <taxon>Exobasidiomycetes</taxon>
        <taxon>Exobasidiales</taxon>
        <taxon>Cryptobasidiaceae</taxon>
        <taxon>Acaromyces</taxon>
    </lineage>
</organism>
<evidence type="ECO:0000313" key="2">
    <source>
        <dbReference type="EMBL" id="PWN94268.1"/>
    </source>
</evidence>
<dbReference type="RefSeq" id="XP_025381466.1">
    <property type="nucleotide sequence ID" value="XM_025524738.1"/>
</dbReference>
<accession>A0A316Z021</accession>
<protein>
    <recommendedName>
        <fullName evidence="4">Mediator complex subunit 20</fullName>
    </recommendedName>
</protein>
<proteinExistence type="predicted"/>
<gene>
    <name evidence="2" type="ORF">FA10DRAFT_299565</name>
</gene>
<name>A0A316Z021_9BASI</name>
<reference evidence="2 3" key="1">
    <citation type="journal article" date="2018" name="Mol. Biol. Evol.">
        <title>Broad Genomic Sampling Reveals a Smut Pathogenic Ancestry of the Fungal Clade Ustilaginomycotina.</title>
        <authorList>
            <person name="Kijpornyongpan T."/>
            <person name="Mondo S.J."/>
            <person name="Barry K."/>
            <person name="Sandor L."/>
            <person name="Lee J."/>
            <person name="Lipzen A."/>
            <person name="Pangilinan J."/>
            <person name="LaButti K."/>
            <person name="Hainaut M."/>
            <person name="Henrissat B."/>
            <person name="Grigoriev I.V."/>
            <person name="Spatafora J.W."/>
            <person name="Aime M.C."/>
        </authorList>
    </citation>
    <scope>NUCLEOTIDE SEQUENCE [LARGE SCALE GENOMIC DNA]</scope>
    <source>
        <strain evidence="2 3">MCA 4198</strain>
    </source>
</reference>
<dbReference type="AlphaFoldDB" id="A0A316Z021"/>
<keyword evidence="3" id="KW-1185">Reference proteome</keyword>
<dbReference type="InParanoid" id="A0A316Z021"/>
<dbReference type="STRING" id="215250.A0A316Z021"/>